<dbReference type="Proteomes" id="UP000257109">
    <property type="component" value="Unassembled WGS sequence"/>
</dbReference>
<organism evidence="1 2">
    <name type="scientific">Mucuna pruriens</name>
    <name type="common">Velvet bean</name>
    <name type="synonym">Dolichos pruriens</name>
    <dbReference type="NCBI Taxonomy" id="157652"/>
    <lineage>
        <taxon>Eukaryota</taxon>
        <taxon>Viridiplantae</taxon>
        <taxon>Streptophyta</taxon>
        <taxon>Embryophyta</taxon>
        <taxon>Tracheophyta</taxon>
        <taxon>Spermatophyta</taxon>
        <taxon>Magnoliopsida</taxon>
        <taxon>eudicotyledons</taxon>
        <taxon>Gunneridae</taxon>
        <taxon>Pentapetalae</taxon>
        <taxon>rosids</taxon>
        <taxon>fabids</taxon>
        <taxon>Fabales</taxon>
        <taxon>Fabaceae</taxon>
        <taxon>Papilionoideae</taxon>
        <taxon>50 kb inversion clade</taxon>
        <taxon>NPAAA clade</taxon>
        <taxon>indigoferoid/millettioid clade</taxon>
        <taxon>Phaseoleae</taxon>
        <taxon>Mucuna</taxon>
    </lineage>
</organism>
<proteinExistence type="predicted"/>
<evidence type="ECO:0000313" key="1">
    <source>
        <dbReference type="EMBL" id="RDX89055.1"/>
    </source>
</evidence>
<dbReference type="AlphaFoldDB" id="A0A371GER9"/>
<evidence type="ECO:0000313" key="2">
    <source>
        <dbReference type="Proteomes" id="UP000257109"/>
    </source>
</evidence>
<dbReference type="EMBL" id="QJKJ01005775">
    <property type="protein sequence ID" value="RDX89055.1"/>
    <property type="molecule type" value="Genomic_DNA"/>
</dbReference>
<accession>A0A371GER9</accession>
<sequence>MERRNKGLCFSPTHQCPDKHLCLLIWEGEELPEEALIAVEVEEEQEMVCQILDYIVIDPKEIRHSRTIKFEGLWRDTPLCFWSTVEPAIIYSQGAGGFIGVER</sequence>
<feature type="non-terminal residue" evidence="1">
    <location>
        <position position="1"/>
    </location>
</feature>
<protein>
    <submittedName>
        <fullName evidence="1">Uncharacterized protein</fullName>
    </submittedName>
</protein>
<comment type="caution">
    <text evidence="1">The sequence shown here is derived from an EMBL/GenBank/DDBJ whole genome shotgun (WGS) entry which is preliminary data.</text>
</comment>
<gene>
    <name evidence="1" type="ORF">CR513_29270</name>
</gene>
<keyword evidence="2" id="KW-1185">Reference proteome</keyword>
<reference evidence="1" key="1">
    <citation type="submission" date="2018-05" db="EMBL/GenBank/DDBJ databases">
        <title>Draft genome of Mucuna pruriens seed.</title>
        <authorList>
            <person name="Nnadi N.E."/>
            <person name="Vos R."/>
            <person name="Hasami M.H."/>
            <person name="Devisetty U.K."/>
            <person name="Aguiy J.C."/>
        </authorList>
    </citation>
    <scope>NUCLEOTIDE SEQUENCE [LARGE SCALE GENOMIC DNA]</scope>
    <source>
        <strain evidence="1">JCA_2017</strain>
    </source>
</reference>
<name>A0A371GER9_MUCPR</name>